<evidence type="ECO:0000313" key="6">
    <source>
        <dbReference type="EMBL" id="GAO30299.1"/>
    </source>
</evidence>
<dbReference type="Pfam" id="PF00266">
    <property type="entry name" value="Aminotran_5"/>
    <property type="match status" value="1"/>
</dbReference>
<evidence type="ECO:0000256" key="2">
    <source>
        <dbReference type="ARBA" id="ARBA00022898"/>
    </source>
</evidence>
<dbReference type="STRING" id="1236989.JCM15548_12561"/>
<dbReference type="InterPro" id="IPR015424">
    <property type="entry name" value="PyrdxlP-dep_Trfase"/>
</dbReference>
<reference evidence="6 7" key="1">
    <citation type="journal article" date="2015" name="Microbes Environ.">
        <title>Distribution and evolution of nitrogen fixation genes in the phylum bacteroidetes.</title>
        <authorList>
            <person name="Inoue J."/>
            <person name="Oshima K."/>
            <person name="Suda W."/>
            <person name="Sakamoto M."/>
            <person name="Iino T."/>
            <person name="Noda S."/>
            <person name="Hongoh Y."/>
            <person name="Hattori M."/>
            <person name="Ohkuma M."/>
        </authorList>
    </citation>
    <scope>NUCLEOTIDE SEQUENCE [LARGE SCALE GENOMIC DNA]</scope>
    <source>
        <strain evidence="6">JCM 15548</strain>
    </source>
</reference>
<dbReference type="PANTHER" id="PTHR43586">
    <property type="entry name" value="CYSTEINE DESULFURASE"/>
    <property type="match status" value="1"/>
</dbReference>
<evidence type="ECO:0000256" key="3">
    <source>
        <dbReference type="RuleBase" id="RU004075"/>
    </source>
</evidence>
<evidence type="ECO:0000256" key="4">
    <source>
        <dbReference type="RuleBase" id="RU004504"/>
    </source>
</evidence>
<sequence length="374" mass="40090">MNTYFDNSGTSFPKPPQVAEAISRYLKDGGGTYGRAAYGRAYEATVLVEECRDKLAELMGGSNSAQIAFTANSTTAINTIIKGLSLRGKRVLVSPLEHNAVMRPLLFLKETEGVAIEMLKTHSDGVIDIEALDLITRSNIGLVVINHQSNVSGVVQPVSDICKWAADIPVLIDGSQSVGHIPLHLEEWGVDYFAFTGHKGLLGPTGVGGFYAREPGNITPLIHGGTGSASDSFEMPAFVPDKYQAGTPNIVGIVGLLAALNNVPQPMTTSADLRKGIQSVASLKGFKVLCASSEHEQGGSFSFTHAELSPSQLARELYDKYGLEVRSGLHCAPAAHRFYSTFPQGSTRIALSAYHFPDDLVYLFGALKEIASRF</sequence>
<dbReference type="PANTHER" id="PTHR43586:SF4">
    <property type="entry name" value="ISOPENICILLIN N EPIMERASE"/>
    <property type="match status" value="1"/>
</dbReference>
<comment type="caution">
    <text evidence="6">The sequence shown here is derived from an EMBL/GenBank/DDBJ whole genome shotgun (WGS) entry which is preliminary data.</text>
</comment>
<evidence type="ECO:0000259" key="5">
    <source>
        <dbReference type="Pfam" id="PF00266"/>
    </source>
</evidence>
<dbReference type="InterPro" id="IPR015422">
    <property type="entry name" value="PyrdxlP-dep_Trfase_small"/>
</dbReference>
<evidence type="ECO:0000256" key="1">
    <source>
        <dbReference type="ARBA" id="ARBA00001933"/>
    </source>
</evidence>
<comment type="similarity">
    <text evidence="3">Belongs to the class-V pyridoxal-phosphate-dependent aminotransferase family.</text>
</comment>
<gene>
    <name evidence="6" type="ORF">JCM15548_12561</name>
</gene>
<dbReference type="PROSITE" id="PS00595">
    <property type="entry name" value="AA_TRANSFER_CLASS_5"/>
    <property type="match status" value="1"/>
</dbReference>
<dbReference type="InterPro" id="IPR020578">
    <property type="entry name" value="Aminotrans_V_PyrdxlP_BS"/>
</dbReference>
<dbReference type="OrthoDB" id="9804366at2"/>
<protein>
    <submittedName>
        <fullName evidence="6">Cysteine desulfurase</fullName>
    </submittedName>
</protein>
<keyword evidence="7" id="KW-1185">Reference proteome</keyword>
<organism evidence="6 7">
    <name type="scientific">Geofilum rubicundum JCM 15548</name>
    <dbReference type="NCBI Taxonomy" id="1236989"/>
    <lineage>
        <taxon>Bacteria</taxon>
        <taxon>Pseudomonadati</taxon>
        <taxon>Bacteroidota</taxon>
        <taxon>Bacteroidia</taxon>
        <taxon>Marinilabiliales</taxon>
        <taxon>Marinilabiliaceae</taxon>
        <taxon>Geofilum</taxon>
    </lineage>
</organism>
<dbReference type="InterPro" id="IPR015421">
    <property type="entry name" value="PyrdxlP-dep_Trfase_major"/>
</dbReference>
<dbReference type="EMBL" id="BAZW01000021">
    <property type="protein sequence ID" value="GAO30299.1"/>
    <property type="molecule type" value="Genomic_DNA"/>
</dbReference>
<accession>A0A0E9LYG3</accession>
<dbReference type="Gene3D" id="3.40.640.10">
    <property type="entry name" value="Type I PLP-dependent aspartate aminotransferase-like (Major domain)"/>
    <property type="match status" value="1"/>
</dbReference>
<dbReference type="AlphaFoldDB" id="A0A0E9LYG3"/>
<dbReference type="Proteomes" id="UP000032900">
    <property type="component" value="Unassembled WGS sequence"/>
</dbReference>
<feature type="domain" description="Aminotransferase class V" evidence="5">
    <location>
        <begin position="3"/>
        <end position="360"/>
    </location>
</feature>
<dbReference type="Gene3D" id="3.90.1150.10">
    <property type="entry name" value="Aspartate Aminotransferase, domain 1"/>
    <property type="match status" value="1"/>
</dbReference>
<dbReference type="InterPro" id="IPR000192">
    <property type="entry name" value="Aminotrans_V_dom"/>
</dbReference>
<dbReference type="SUPFAM" id="SSF53383">
    <property type="entry name" value="PLP-dependent transferases"/>
    <property type="match status" value="1"/>
</dbReference>
<keyword evidence="2" id="KW-0663">Pyridoxal phosphate</keyword>
<name>A0A0E9LYG3_9BACT</name>
<proteinExistence type="inferred from homology"/>
<dbReference type="RefSeq" id="WP_062125164.1">
    <property type="nucleotide sequence ID" value="NZ_BAZW01000021.1"/>
</dbReference>
<comment type="cofactor">
    <cofactor evidence="1 4">
        <name>pyridoxal 5'-phosphate</name>
        <dbReference type="ChEBI" id="CHEBI:597326"/>
    </cofactor>
</comment>
<evidence type="ECO:0000313" key="7">
    <source>
        <dbReference type="Proteomes" id="UP000032900"/>
    </source>
</evidence>